<keyword evidence="2" id="KW-1185">Reference proteome</keyword>
<protein>
    <recommendedName>
        <fullName evidence="3">Endonuclease/exonuclease/phosphatase domain-containing protein</fullName>
    </recommendedName>
</protein>
<evidence type="ECO:0000313" key="2">
    <source>
        <dbReference type="Proteomes" id="UP000078200"/>
    </source>
</evidence>
<dbReference type="EnsemblMetazoa" id="GAUT001046-RA">
    <property type="protein sequence ID" value="GAUT001046-PA"/>
    <property type="gene ID" value="GAUT001046"/>
</dbReference>
<evidence type="ECO:0008006" key="3">
    <source>
        <dbReference type="Google" id="ProtNLM"/>
    </source>
</evidence>
<dbReference type="VEuPathDB" id="VectorBase:GAUT001046"/>
<reference evidence="1" key="1">
    <citation type="submission" date="2020-05" db="UniProtKB">
        <authorList>
            <consortium name="EnsemblMetazoa"/>
        </authorList>
    </citation>
    <scope>IDENTIFICATION</scope>
    <source>
        <strain evidence="1">TTRI</strain>
    </source>
</reference>
<accession>A0A1A9UDP0</accession>
<name>A0A1A9UDP0_GLOAU</name>
<dbReference type="Proteomes" id="UP000078200">
    <property type="component" value="Unassembled WGS sequence"/>
</dbReference>
<dbReference type="AlphaFoldDB" id="A0A1A9UDP0"/>
<organism evidence="1 2">
    <name type="scientific">Glossina austeni</name>
    <name type="common">Savannah tsetse fly</name>
    <dbReference type="NCBI Taxonomy" id="7395"/>
    <lineage>
        <taxon>Eukaryota</taxon>
        <taxon>Metazoa</taxon>
        <taxon>Ecdysozoa</taxon>
        <taxon>Arthropoda</taxon>
        <taxon>Hexapoda</taxon>
        <taxon>Insecta</taxon>
        <taxon>Pterygota</taxon>
        <taxon>Neoptera</taxon>
        <taxon>Endopterygota</taxon>
        <taxon>Diptera</taxon>
        <taxon>Brachycera</taxon>
        <taxon>Muscomorpha</taxon>
        <taxon>Hippoboscoidea</taxon>
        <taxon>Glossinidae</taxon>
        <taxon>Glossina</taxon>
    </lineage>
</organism>
<evidence type="ECO:0000313" key="1">
    <source>
        <dbReference type="EnsemblMetazoa" id="GAUT001046-PA"/>
    </source>
</evidence>
<sequence>MKLVVEIFFTTPGIIRGQAAASPSKLAKNFSHFGRSKPGLLLYNCLDNDLQVLDDVSITYENILLCGDINVDLDFSDSRSNEFHDSISTSFPMVLGGISDHEMFIFIKDVDINRKCGGFP</sequence>
<proteinExistence type="predicted"/>